<dbReference type="CDD" id="cd07988">
    <property type="entry name" value="LPLAT_ABO13168-like"/>
    <property type="match status" value="1"/>
</dbReference>
<dbReference type="EMBL" id="SHBO01000013">
    <property type="protein sequence ID" value="RZO07315.1"/>
    <property type="molecule type" value="Genomic_DNA"/>
</dbReference>
<keyword evidence="3 5" id="KW-0012">Acyltransferase</keyword>
<evidence type="ECO:0000256" key="1">
    <source>
        <dbReference type="ARBA" id="ARBA00005189"/>
    </source>
</evidence>
<comment type="pathway">
    <text evidence="1">Lipid metabolism.</text>
</comment>
<evidence type="ECO:0000313" key="6">
    <source>
        <dbReference type="Proteomes" id="UP000318148"/>
    </source>
</evidence>
<evidence type="ECO:0000259" key="4">
    <source>
        <dbReference type="SMART" id="SM00563"/>
    </source>
</evidence>
<dbReference type="InterPro" id="IPR002123">
    <property type="entry name" value="Plipid/glycerol_acylTrfase"/>
</dbReference>
<evidence type="ECO:0000256" key="2">
    <source>
        <dbReference type="ARBA" id="ARBA00022679"/>
    </source>
</evidence>
<feature type="domain" description="Phospholipid/glycerol acyltransferase" evidence="4">
    <location>
        <begin position="41"/>
        <end position="153"/>
    </location>
</feature>
<comment type="caution">
    <text evidence="5">The sequence shown here is derived from an EMBL/GenBank/DDBJ whole genome shotgun (WGS) entry which is preliminary data.</text>
</comment>
<protein>
    <submittedName>
        <fullName evidence="5">Acyltransferase</fullName>
    </submittedName>
</protein>
<sequence length="193" mass="21880">MKHTIFTTPLISDALRIFSILALKVIRWRVIGSLPSTKKYVIIVAPHTSNWDFFLFLFVVSVLKLQPSVLIKHTLFKGPLSWFLKYCGAIPVNRASGGSLVDKIKKMYQKKDQFALIITPEGTRSANPNWKLGFHHIARSAEVPILMVYVDSASKTIGIENLFNPTQNIDEDIKQIKAFYDTKKGVRPENYAS</sequence>
<proteinExistence type="predicted"/>
<dbReference type="PANTHER" id="PTHR10434">
    <property type="entry name" value="1-ACYL-SN-GLYCEROL-3-PHOSPHATE ACYLTRANSFERASE"/>
    <property type="match status" value="1"/>
</dbReference>
<reference evidence="5 6" key="1">
    <citation type="submission" date="2019-02" db="EMBL/GenBank/DDBJ databases">
        <title>Prokaryotic population dynamics and viral predation in marine succession experiment using metagenomics: the confinement effect.</title>
        <authorList>
            <person name="Haro-Moreno J.M."/>
            <person name="Rodriguez-Valera F."/>
            <person name="Lopez-Perez M."/>
        </authorList>
    </citation>
    <scope>NUCLEOTIDE SEQUENCE [LARGE SCALE GENOMIC DNA]</scope>
    <source>
        <strain evidence="5">MED-G169</strain>
    </source>
</reference>
<dbReference type="SUPFAM" id="SSF69593">
    <property type="entry name" value="Glycerol-3-phosphate (1)-acyltransferase"/>
    <property type="match status" value="1"/>
</dbReference>
<name>A0A520LMS2_9GAMM</name>
<dbReference type="SMART" id="SM00563">
    <property type="entry name" value="PlsC"/>
    <property type="match status" value="1"/>
</dbReference>
<dbReference type="Proteomes" id="UP000318148">
    <property type="component" value="Unassembled WGS sequence"/>
</dbReference>
<gene>
    <name evidence="5" type="ORF">EVB02_01695</name>
</gene>
<keyword evidence="2 5" id="KW-0808">Transferase</keyword>
<dbReference type="PANTHER" id="PTHR10434:SF9">
    <property type="entry name" value="PHOSPHOLIPID_GLYCEROL ACYLTRANSFERASE DOMAIN-CONTAINING PROTEIN"/>
    <property type="match status" value="1"/>
</dbReference>
<dbReference type="GO" id="GO:0006654">
    <property type="term" value="P:phosphatidic acid biosynthetic process"/>
    <property type="evidence" value="ECO:0007669"/>
    <property type="project" value="TreeGrafter"/>
</dbReference>
<accession>A0A520LMS2</accession>
<dbReference type="Pfam" id="PF01553">
    <property type="entry name" value="Acyltransferase"/>
    <property type="match status" value="1"/>
</dbReference>
<evidence type="ECO:0000313" key="5">
    <source>
        <dbReference type="EMBL" id="RZO07315.1"/>
    </source>
</evidence>
<dbReference type="AlphaFoldDB" id="A0A520LMS2"/>
<dbReference type="GO" id="GO:0003841">
    <property type="term" value="F:1-acylglycerol-3-phosphate O-acyltransferase activity"/>
    <property type="evidence" value="ECO:0007669"/>
    <property type="project" value="TreeGrafter"/>
</dbReference>
<evidence type="ECO:0000256" key="3">
    <source>
        <dbReference type="ARBA" id="ARBA00023315"/>
    </source>
</evidence>
<organism evidence="5 6">
    <name type="scientific">SAR92 clade bacterium</name>
    <dbReference type="NCBI Taxonomy" id="2315479"/>
    <lineage>
        <taxon>Bacteria</taxon>
        <taxon>Pseudomonadati</taxon>
        <taxon>Pseudomonadota</taxon>
        <taxon>Gammaproteobacteria</taxon>
        <taxon>Cellvibrionales</taxon>
        <taxon>Porticoccaceae</taxon>
        <taxon>SAR92 clade</taxon>
    </lineage>
</organism>